<dbReference type="EMBL" id="JACHJT010000001">
    <property type="protein sequence ID" value="MBB4932843.1"/>
    <property type="molecule type" value="Genomic_DNA"/>
</dbReference>
<dbReference type="GO" id="GO:0008168">
    <property type="term" value="F:methyltransferase activity"/>
    <property type="evidence" value="ECO:0007669"/>
    <property type="project" value="UniProtKB-KW"/>
</dbReference>
<evidence type="ECO:0000259" key="1">
    <source>
        <dbReference type="Pfam" id="PF13649"/>
    </source>
</evidence>
<organism evidence="2 3">
    <name type="scientific">Lipingzhangella halophila</name>
    <dbReference type="NCBI Taxonomy" id="1783352"/>
    <lineage>
        <taxon>Bacteria</taxon>
        <taxon>Bacillati</taxon>
        <taxon>Actinomycetota</taxon>
        <taxon>Actinomycetes</taxon>
        <taxon>Streptosporangiales</taxon>
        <taxon>Nocardiopsidaceae</taxon>
        <taxon>Lipingzhangella</taxon>
    </lineage>
</organism>
<dbReference type="InterPro" id="IPR029063">
    <property type="entry name" value="SAM-dependent_MTases_sf"/>
</dbReference>
<protein>
    <submittedName>
        <fullName evidence="2">SAM-dependent methyltransferase</fullName>
    </submittedName>
</protein>
<evidence type="ECO:0000313" key="3">
    <source>
        <dbReference type="Proteomes" id="UP000523007"/>
    </source>
</evidence>
<dbReference type="PANTHER" id="PTHR42912">
    <property type="entry name" value="METHYLTRANSFERASE"/>
    <property type="match status" value="1"/>
</dbReference>
<dbReference type="CDD" id="cd02440">
    <property type="entry name" value="AdoMet_MTases"/>
    <property type="match status" value="1"/>
</dbReference>
<dbReference type="InterPro" id="IPR050508">
    <property type="entry name" value="Methyltransf_Superfamily"/>
</dbReference>
<evidence type="ECO:0000313" key="2">
    <source>
        <dbReference type="EMBL" id="MBB4932843.1"/>
    </source>
</evidence>
<comment type="caution">
    <text evidence="2">The sequence shown here is derived from an EMBL/GenBank/DDBJ whole genome shotgun (WGS) entry which is preliminary data.</text>
</comment>
<dbReference type="Pfam" id="PF13649">
    <property type="entry name" value="Methyltransf_25"/>
    <property type="match status" value="1"/>
</dbReference>
<gene>
    <name evidence="2" type="ORF">F4561_003663</name>
</gene>
<dbReference type="Proteomes" id="UP000523007">
    <property type="component" value="Unassembled WGS sequence"/>
</dbReference>
<dbReference type="PANTHER" id="PTHR42912:SF93">
    <property type="entry name" value="N6-ADENOSINE-METHYLTRANSFERASE TMT1A"/>
    <property type="match status" value="1"/>
</dbReference>
<dbReference type="SUPFAM" id="SSF53335">
    <property type="entry name" value="S-adenosyl-L-methionine-dependent methyltransferases"/>
    <property type="match status" value="1"/>
</dbReference>
<keyword evidence="3" id="KW-1185">Reference proteome</keyword>
<dbReference type="GO" id="GO:0032259">
    <property type="term" value="P:methylation"/>
    <property type="evidence" value="ECO:0007669"/>
    <property type="project" value="UniProtKB-KW"/>
</dbReference>
<dbReference type="AlphaFoldDB" id="A0A7W7RJN4"/>
<keyword evidence="2" id="KW-0489">Methyltransferase</keyword>
<reference evidence="2 3" key="1">
    <citation type="submission" date="2020-08" db="EMBL/GenBank/DDBJ databases">
        <title>Sequencing the genomes of 1000 actinobacteria strains.</title>
        <authorList>
            <person name="Klenk H.-P."/>
        </authorList>
    </citation>
    <scope>NUCLEOTIDE SEQUENCE [LARGE SCALE GENOMIC DNA]</scope>
    <source>
        <strain evidence="2 3">DSM 102030</strain>
    </source>
</reference>
<dbReference type="Gene3D" id="3.40.50.150">
    <property type="entry name" value="Vaccinia Virus protein VP39"/>
    <property type="match status" value="1"/>
</dbReference>
<name>A0A7W7RJN4_9ACTN</name>
<dbReference type="InterPro" id="IPR041698">
    <property type="entry name" value="Methyltransf_25"/>
</dbReference>
<accession>A0A7W7RJN4</accession>
<feature type="domain" description="Methyltransferase" evidence="1">
    <location>
        <begin position="51"/>
        <end position="149"/>
    </location>
</feature>
<dbReference type="RefSeq" id="WP_184580519.1">
    <property type="nucleotide sequence ID" value="NZ_JACHJT010000001.1"/>
</dbReference>
<proteinExistence type="predicted"/>
<keyword evidence="2" id="KW-0808">Transferase</keyword>
<sequence>MTTGPDPDLAEQQRTHWQHTYTDHPRMYGHAPSSPAVHAAAVFADAGAQDVLELGAGHGRDALHFSRAGFRVTATDVSQSGLAQLQQDAEAQQLTGRLATMAHDVRDSLPLASASVDGVFAHMLLCMALSTTQITALVAEVARVLRPGGTFVYTVRHTGDAHYGAGTSHGDDIFEHGGFAVHFFSRELVERLARGWELDEVHAFEEGDLPRRLWRITQRRPR</sequence>